<comment type="subunit">
    <text evidence="4">Homotrimer.</text>
</comment>
<keyword evidence="7" id="KW-0704">Schiff base</keyword>
<dbReference type="KEGG" id="tpi:TREPR_0588"/>
<dbReference type="EC" id="4.1.2.14" evidence="5"/>
<dbReference type="PANTHER" id="PTHR30246">
    <property type="entry name" value="2-KETO-3-DEOXY-6-PHOSPHOGLUCONATE ALDOLASE"/>
    <property type="match status" value="1"/>
</dbReference>
<dbReference type="STRING" id="545694.TREPR_0588"/>
<evidence type="ECO:0000256" key="1">
    <source>
        <dbReference type="ARBA" id="ARBA00000654"/>
    </source>
</evidence>
<dbReference type="Pfam" id="PF01081">
    <property type="entry name" value="Aldolase"/>
    <property type="match status" value="1"/>
</dbReference>
<evidence type="ECO:0000256" key="5">
    <source>
        <dbReference type="ARBA" id="ARBA00013063"/>
    </source>
</evidence>
<dbReference type="NCBIfam" id="NF004325">
    <property type="entry name" value="PRK05718.1"/>
    <property type="match status" value="1"/>
</dbReference>
<sequence length="326" mass="34793">MEKIIEELGKIGIVPVIKIDDVEKSVPLAKALIAGGIPCAEVTFRTAEGEEAIRRINAEVPDILLGAGTVLSTDQVDRAINAGAKFIVSPGFNPKVVAYCIKKGIPIVPGCSNPSDIEQALEFGLDVIKFFPAEQSGGLEYIKAIAAPYTQLRFMPTGGINQNNIAKYTGYERIVACGGSWMVGADLINTGDFDRITQLCKEAVQAVLGFSVAHFGINTKNAETALKAANLFSALFGFTLKDGNSSIFASDNIEIMKETGLGANGHIGIGTNSLLRAIAWFERQGIKFNPGSAKKDNKGNITVIYLEEEIAGFAVHLVQRKSTTSP</sequence>
<dbReference type="PANTHER" id="PTHR30246:SF1">
    <property type="entry name" value="2-DEHYDRO-3-DEOXY-6-PHOSPHOGALACTONATE ALDOLASE-RELATED"/>
    <property type="match status" value="1"/>
</dbReference>
<name>F5YKQ4_TREPZ</name>
<dbReference type="InterPro" id="IPR000887">
    <property type="entry name" value="Aldlse_KDPG_KHG"/>
</dbReference>
<comment type="catalytic activity">
    <reaction evidence="1">
        <text>2-dehydro-3-deoxy-6-phospho-D-gluconate = D-glyceraldehyde 3-phosphate + pyruvate</text>
        <dbReference type="Rhea" id="RHEA:17089"/>
        <dbReference type="ChEBI" id="CHEBI:15361"/>
        <dbReference type="ChEBI" id="CHEBI:57569"/>
        <dbReference type="ChEBI" id="CHEBI:59776"/>
        <dbReference type="EC" id="4.1.2.14"/>
    </reaction>
</comment>
<dbReference type="InterPro" id="IPR031338">
    <property type="entry name" value="KDPG/KHG_AS_2"/>
</dbReference>
<keyword evidence="10" id="KW-1185">Reference proteome</keyword>
<dbReference type="AlphaFoldDB" id="F5YKQ4"/>
<evidence type="ECO:0000313" key="9">
    <source>
        <dbReference type="EMBL" id="AEF85750.1"/>
    </source>
</evidence>
<comment type="pathway">
    <text evidence="2">Carbohydrate acid metabolism; 2-dehydro-3-deoxy-D-gluconate degradation; D-glyceraldehyde 3-phosphate and pyruvate from 2-dehydro-3-deoxy-D-gluconate: step 2/2.</text>
</comment>
<dbReference type="OrthoDB" id="9802667at2"/>
<organism evidence="9 10">
    <name type="scientific">Treponema primitia (strain ATCC BAA-887 / DSM 12427 / ZAS-2)</name>
    <dbReference type="NCBI Taxonomy" id="545694"/>
    <lineage>
        <taxon>Bacteria</taxon>
        <taxon>Pseudomonadati</taxon>
        <taxon>Spirochaetota</taxon>
        <taxon>Spirochaetia</taxon>
        <taxon>Spirochaetales</taxon>
        <taxon>Treponemataceae</taxon>
        <taxon>Treponema</taxon>
    </lineage>
</organism>
<proteinExistence type="inferred from homology"/>
<evidence type="ECO:0000256" key="2">
    <source>
        <dbReference type="ARBA" id="ARBA00004736"/>
    </source>
</evidence>
<evidence type="ECO:0000256" key="3">
    <source>
        <dbReference type="ARBA" id="ARBA00006906"/>
    </source>
</evidence>
<evidence type="ECO:0000256" key="7">
    <source>
        <dbReference type="ARBA" id="ARBA00023270"/>
    </source>
</evidence>
<dbReference type="RefSeq" id="WP_015709436.1">
    <property type="nucleotide sequence ID" value="NC_015578.1"/>
</dbReference>
<dbReference type="Gene3D" id="3.20.20.70">
    <property type="entry name" value="Aldolase class I"/>
    <property type="match status" value="1"/>
</dbReference>
<dbReference type="SUPFAM" id="SSF51569">
    <property type="entry name" value="Aldolase"/>
    <property type="match status" value="1"/>
</dbReference>
<dbReference type="PROSITE" id="PS00160">
    <property type="entry name" value="ALDOLASE_KDPG_KHG_2"/>
    <property type="match status" value="1"/>
</dbReference>
<dbReference type="eggNOG" id="COG0800">
    <property type="taxonomic scope" value="Bacteria"/>
</dbReference>
<evidence type="ECO:0000256" key="6">
    <source>
        <dbReference type="ARBA" id="ARBA00023239"/>
    </source>
</evidence>
<evidence type="ECO:0000313" key="10">
    <source>
        <dbReference type="Proteomes" id="UP000009223"/>
    </source>
</evidence>
<dbReference type="EMBL" id="CP001843">
    <property type="protein sequence ID" value="AEF85750.1"/>
    <property type="molecule type" value="Genomic_DNA"/>
</dbReference>
<dbReference type="GO" id="GO:0008675">
    <property type="term" value="F:2-dehydro-3-deoxy-phosphogluconate aldolase activity"/>
    <property type="evidence" value="ECO:0007669"/>
    <property type="project" value="UniProtKB-EC"/>
</dbReference>
<dbReference type="Proteomes" id="UP000009223">
    <property type="component" value="Chromosome"/>
</dbReference>
<evidence type="ECO:0000256" key="8">
    <source>
        <dbReference type="ARBA" id="ARBA00023277"/>
    </source>
</evidence>
<dbReference type="HOGENOM" id="CLU_075245_0_0_12"/>
<dbReference type="NCBIfam" id="TIGR01182">
    <property type="entry name" value="eda"/>
    <property type="match status" value="1"/>
</dbReference>
<dbReference type="CDD" id="cd00452">
    <property type="entry name" value="KDPG_aldolase"/>
    <property type="match status" value="1"/>
</dbReference>
<keyword evidence="9" id="KW-0808">Transferase</keyword>
<keyword evidence="6" id="KW-0456">Lyase</keyword>
<accession>F5YKQ4</accession>
<protein>
    <recommendedName>
        <fullName evidence="5">2-dehydro-3-deoxy-phosphogluconate aldolase</fullName>
        <ecNumber evidence="5">4.1.2.14</ecNumber>
    </recommendedName>
</protein>
<dbReference type="InterPro" id="IPR031337">
    <property type="entry name" value="KDPG/KHG_AS_1"/>
</dbReference>
<gene>
    <name evidence="9" type="ordered locus">TREPR_0588</name>
</gene>
<dbReference type="InterPro" id="IPR013785">
    <property type="entry name" value="Aldolase_TIM"/>
</dbReference>
<evidence type="ECO:0000256" key="4">
    <source>
        <dbReference type="ARBA" id="ARBA00011233"/>
    </source>
</evidence>
<reference evidence="9 10" key="2">
    <citation type="journal article" date="2011" name="ISME J.">
        <title>RNA-seq reveals cooperative metabolic interactions between two termite-gut spirochete species in co-culture.</title>
        <authorList>
            <person name="Rosenthal A.Z."/>
            <person name="Matson E.G."/>
            <person name="Eldar A."/>
            <person name="Leadbetter J.R."/>
        </authorList>
    </citation>
    <scope>NUCLEOTIDE SEQUENCE [LARGE SCALE GENOMIC DNA]</scope>
    <source>
        <strain evidence="10">ATCC BAA-887 / DSM 12427 / ZAS-2</strain>
    </source>
</reference>
<dbReference type="PROSITE" id="PS00159">
    <property type="entry name" value="ALDOLASE_KDPG_KHG_1"/>
    <property type="match status" value="1"/>
</dbReference>
<reference evidence="10" key="1">
    <citation type="submission" date="2009-12" db="EMBL/GenBank/DDBJ databases">
        <title>Complete sequence of Treponema primitia strain ZAS-2.</title>
        <authorList>
            <person name="Tetu S.G."/>
            <person name="Matson E."/>
            <person name="Ren Q."/>
            <person name="Seshadri R."/>
            <person name="Elbourne L."/>
            <person name="Hassan K.A."/>
            <person name="Durkin A."/>
            <person name="Radune D."/>
            <person name="Mohamoud Y."/>
            <person name="Shay R."/>
            <person name="Jin S."/>
            <person name="Zhang X."/>
            <person name="Lucey K."/>
            <person name="Ballor N.R."/>
            <person name="Ottesen E."/>
            <person name="Rosenthal R."/>
            <person name="Allen A."/>
            <person name="Leadbetter J.R."/>
            <person name="Paulsen I.T."/>
        </authorList>
    </citation>
    <scope>NUCLEOTIDE SEQUENCE [LARGE SCALE GENOMIC DNA]</scope>
    <source>
        <strain evidence="10">ATCC BAA-887 / DSM 12427 / ZAS-2</strain>
    </source>
</reference>
<dbReference type="GO" id="GO:0016301">
    <property type="term" value="F:kinase activity"/>
    <property type="evidence" value="ECO:0007669"/>
    <property type="project" value="UniProtKB-KW"/>
</dbReference>
<keyword evidence="9" id="KW-0418">Kinase</keyword>
<keyword evidence="8" id="KW-0119">Carbohydrate metabolism</keyword>
<comment type="similarity">
    <text evidence="3">Belongs to the KHG/KDPG aldolase family.</text>
</comment>